<evidence type="ECO:0000256" key="5">
    <source>
        <dbReference type="SAM" id="Phobius"/>
    </source>
</evidence>
<accession>A0A7S0HGY2</accession>
<keyword evidence="2 5" id="KW-0812">Transmembrane</keyword>
<gene>
    <name evidence="6" type="ORF">PANT1444_LOCUS4847</name>
</gene>
<evidence type="ECO:0000256" key="2">
    <source>
        <dbReference type="ARBA" id="ARBA00022692"/>
    </source>
</evidence>
<dbReference type="PANTHER" id="PTHR36116">
    <property type="entry name" value="UPF0060 MEMBRANE PROTEIN YNFA"/>
    <property type="match status" value="1"/>
</dbReference>
<feature type="transmembrane region" description="Helical" evidence="5">
    <location>
        <begin position="103"/>
        <end position="120"/>
    </location>
</feature>
<sequence>MMDEAESQQWTLAVVLRVSLLFLLAGLTEIGGGWLVWQALREGKPWWWAACGSAVLVLYGFVPCLQPLSDFGRLYAVYGGVFIALSYGWGWLVDGMKPDLGDAIGSAVAMAGVCIALFWPRERQFEML</sequence>
<evidence type="ECO:0000256" key="4">
    <source>
        <dbReference type="ARBA" id="ARBA00023136"/>
    </source>
</evidence>
<feature type="transmembrane region" description="Helical" evidence="5">
    <location>
        <begin position="46"/>
        <end position="62"/>
    </location>
</feature>
<evidence type="ECO:0000256" key="3">
    <source>
        <dbReference type="ARBA" id="ARBA00022989"/>
    </source>
</evidence>
<keyword evidence="3 5" id="KW-1133">Transmembrane helix</keyword>
<proteinExistence type="inferred from homology"/>
<name>A0A7S0HGY2_9EUKA</name>
<dbReference type="EMBL" id="HBEP01008697">
    <property type="protein sequence ID" value="CAD8476623.1"/>
    <property type="molecule type" value="Transcribed_RNA"/>
</dbReference>
<evidence type="ECO:0000256" key="1">
    <source>
        <dbReference type="ARBA" id="ARBA00022475"/>
    </source>
</evidence>
<dbReference type="InterPro" id="IPR037185">
    <property type="entry name" value="EmrE-like"/>
</dbReference>
<keyword evidence="4 5" id="KW-0472">Membrane</keyword>
<dbReference type="NCBIfam" id="NF002586">
    <property type="entry name" value="PRK02237.1"/>
    <property type="match status" value="1"/>
</dbReference>
<dbReference type="HAMAP" id="MF_00010">
    <property type="entry name" value="UPF0060"/>
    <property type="match status" value="1"/>
</dbReference>
<dbReference type="PANTHER" id="PTHR36116:SF1">
    <property type="entry name" value="UPF0060 MEMBRANE PROTEIN YNFA"/>
    <property type="match status" value="1"/>
</dbReference>
<dbReference type="SUPFAM" id="SSF103481">
    <property type="entry name" value="Multidrug resistance efflux transporter EmrE"/>
    <property type="match status" value="1"/>
</dbReference>
<keyword evidence="1" id="KW-1003">Cell membrane</keyword>
<reference evidence="6" key="1">
    <citation type="submission" date="2021-01" db="EMBL/GenBank/DDBJ databases">
        <authorList>
            <person name="Corre E."/>
            <person name="Pelletier E."/>
            <person name="Niang G."/>
            <person name="Scheremetjew M."/>
            <person name="Finn R."/>
            <person name="Kale V."/>
            <person name="Holt S."/>
            <person name="Cochrane G."/>
            <person name="Meng A."/>
            <person name="Brown T."/>
            <person name="Cohen L."/>
        </authorList>
    </citation>
    <scope>NUCLEOTIDE SEQUENCE</scope>
    <source>
        <strain evidence="6">CCMP1374</strain>
    </source>
</reference>
<feature type="transmembrane region" description="Helical" evidence="5">
    <location>
        <begin position="12"/>
        <end position="40"/>
    </location>
</feature>
<dbReference type="GO" id="GO:0005886">
    <property type="term" value="C:plasma membrane"/>
    <property type="evidence" value="ECO:0007669"/>
    <property type="project" value="TreeGrafter"/>
</dbReference>
<protein>
    <submittedName>
        <fullName evidence="6">Uncharacterized protein</fullName>
    </submittedName>
</protein>
<evidence type="ECO:0000313" key="6">
    <source>
        <dbReference type="EMBL" id="CAD8476623.1"/>
    </source>
</evidence>
<organism evidence="6">
    <name type="scientific">Phaeocystis antarctica</name>
    <dbReference type="NCBI Taxonomy" id="33657"/>
    <lineage>
        <taxon>Eukaryota</taxon>
        <taxon>Haptista</taxon>
        <taxon>Haptophyta</taxon>
        <taxon>Prymnesiophyceae</taxon>
        <taxon>Phaeocystales</taxon>
        <taxon>Phaeocystaceae</taxon>
        <taxon>Phaeocystis</taxon>
    </lineage>
</organism>
<dbReference type="InterPro" id="IPR003844">
    <property type="entry name" value="UPF0060"/>
</dbReference>
<dbReference type="AlphaFoldDB" id="A0A7S0HGY2"/>
<dbReference type="Pfam" id="PF02694">
    <property type="entry name" value="UPF0060"/>
    <property type="match status" value="1"/>
</dbReference>
<feature type="transmembrane region" description="Helical" evidence="5">
    <location>
        <begin position="74"/>
        <end position="91"/>
    </location>
</feature>